<dbReference type="PATRIC" id="fig|1257043.3.peg.51"/>
<organism evidence="17 18">
    <name type="scientific">Acinetobacter ursingii ANC 3649</name>
    <dbReference type="NCBI Taxonomy" id="1257043"/>
    <lineage>
        <taxon>Bacteria</taxon>
        <taxon>Pseudomonadati</taxon>
        <taxon>Pseudomonadota</taxon>
        <taxon>Gammaproteobacteria</taxon>
        <taxon>Moraxellales</taxon>
        <taxon>Moraxellaceae</taxon>
        <taxon>Acinetobacter</taxon>
    </lineage>
</organism>
<keyword evidence="11" id="KW-0472">Membrane</keyword>
<dbReference type="Proteomes" id="UP000013276">
    <property type="component" value="Unassembled WGS sequence"/>
</dbReference>
<gene>
    <name evidence="17" type="ORF">F942_00050</name>
</gene>
<comment type="caution">
    <text evidence="17">The sequence shown here is derived from an EMBL/GenBank/DDBJ whole genome shotgun (WGS) entry which is preliminary data.</text>
</comment>
<dbReference type="GO" id="GO:0046930">
    <property type="term" value="C:pore complex"/>
    <property type="evidence" value="ECO:0007669"/>
    <property type="project" value="UniProtKB-KW"/>
</dbReference>
<evidence type="ECO:0000259" key="15">
    <source>
        <dbReference type="Pfam" id="PF02563"/>
    </source>
</evidence>
<evidence type="ECO:0000313" key="17">
    <source>
        <dbReference type="EMBL" id="ENV80900.1"/>
    </source>
</evidence>
<evidence type="ECO:0000256" key="9">
    <source>
        <dbReference type="ARBA" id="ARBA00023065"/>
    </source>
</evidence>
<keyword evidence="4" id="KW-1134">Transmembrane beta strand</keyword>
<dbReference type="EMBL" id="APQC01000001">
    <property type="protein sequence ID" value="ENV80900.1"/>
    <property type="molecule type" value="Genomic_DNA"/>
</dbReference>
<dbReference type="InterPro" id="IPR049712">
    <property type="entry name" value="Poly_export"/>
</dbReference>
<evidence type="ECO:0000256" key="4">
    <source>
        <dbReference type="ARBA" id="ARBA00022452"/>
    </source>
</evidence>
<evidence type="ECO:0000256" key="14">
    <source>
        <dbReference type="ARBA" id="ARBA00023288"/>
    </source>
</evidence>
<comment type="similarity">
    <text evidence="2">Belongs to the BexD/CtrA/VexA family.</text>
</comment>
<sequence length="406" mass="45075">MFELYNLTFKNLHLIFIMVYNSDRILIQSYNELQTKGFAVKLRSTSFLLSICILSLSGCAVTSGLQTYDLPEQGHFRTDQGADVSVVQLNQANLPALQTAANVTSSDLASLFRSQHTLYRLSAGDVLSIQLWAYPELTPPLQQDSANIKASGYPIDSDGNIYLPLVGKIHAAGKTVSELNRNLRAQFAHYLKTPDVVVRVLSYEGNRYFVNGQVMKSGQYTLNDQPISIYTALGMAGGVNTETGDNTSIQLIRNGKTFDLNAVSLEKQGYSLHKLLIQPNDTIYVNTKQNQKLYVMGESSKSQALSLRDQGMTLSDVLGESEGINPYSASAARIYVMRTNLQTRTSTIYHLDLSSIGNLALANQFQMQKNDIVYIDATGLTRWQRIMNQIVPFSSALYTFDQLGKN</sequence>
<dbReference type="OrthoDB" id="9808421at2"/>
<evidence type="ECO:0000256" key="1">
    <source>
        <dbReference type="ARBA" id="ARBA00004571"/>
    </source>
</evidence>
<evidence type="ECO:0000256" key="8">
    <source>
        <dbReference type="ARBA" id="ARBA00023047"/>
    </source>
</evidence>
<dbReference type="Gene3D" id="3.10.560.10">
    <property type="entry name" value="Outer membrane lipoprotein wza domain like"/>
    <property type="match status" value="2"/>
</dbReference>
<keyword evidence="12" id="KW-0564">Palmitate</keyword>
<dbReference type="GO" id="GO:0015159">
    <property type="term" value="F:polysaccharide transmembrane transporter activity"/>
    <property type="evidence" value="ECO:0007669"/>
    <property type="project" value="InterPro"/>
</dbReference>
<evidence type="ECO:0000256" key="11">
    <source>
        <dbReference type="ARBA" id="ARBA00023136"/>
    </source>
</evidence>
<evidence type="ECO:0000256" key="13">
    <source>
        <dbReference type="ARBA" id="ARBA00023237"/>
    </source>
</evidence>
<dbReference type="Pfam" id="PF22461">
    <property type="entry name" value="SLBB_2"/>
    <property type="match status" value="2"/>
</dbReference>
<evidence type="ECO:0000259" key="16">
    <source>
        <dbReference type="Pfam" id="PF22461"/>
    </source>
</evidence>
<keyword evidence="14" id="KW-0449">Lipoprotein</keyword>
<keyword evidence="10" id="KW-0626">Porin</keyword>
<evidence type="ECO:0000313" key="18">
    <source>
        <dbReference type="Proteomes" id="UP000013276"/>
    </source>
</evidence>
<evidence type="ECO:0000256" key="3">
    <source>
        <dbReference type="ARBA" id="ARBA00022448"/>
    </source>
</evidence>
<name>N9DJD4_9GAMM</name>
<accession>N9DJD4</accession>
<evidence type="ECO:0000256" key="7">
    <source>
        <dbReference type="ARBA" id="ARBA00022729"/>
    </source>
</evidence>
<keyword evidence="8" id="KW-0625">Polysaccharide transport</keyword>
<feature type="domain" description="Polysaccharide export protein N-terminal" evidence="15">
    <location>
        <begin position="116"/>
        <end position="200"/>
    </location>
</feature>
<keyword evidence="18" id="KW-1185">Reference proteome</keyword>
<dbReference type="InterPro" id="IPR003715">
    <property type="entry name" value="Poly_export_N"/>
</dbReference>
<keyword evidence="3" id="KW-0813">Transport</keyword>
<keyword evidence="13" id="KW-0998">Cell outer membrane</keyword>
<dbReference type="GO" id="GO:0015288">
    <property type="term" value="F:porin activity"/>
    <property type="evidence" value="ECO:0007669"/>
    <property type="project" value="UniProtKB-KW"/>
</dbReference>
<dbReference type="PANTHER" id="PTHR33619">
    <property type="entry name" value="POLYSACCHARIDE EXPORT PROTEIN GFCE-RELATED"/>
    <property type="match status" value="1"/>
</dbReference>
<keyword evidence="5" id="KW-0762">Sugar transport</keyword>
<feature type="domain" description="SLBB" evidence="16">
    <location>
        <begin position="207"/>
        <end position="285"/>
    </location>
</feature>
<dbReference type="GO" id="GO:0006811">
    <property type="term" value="P:monoatomic ion transport"/>
    <property type="evidence" value="ECO:0007669"/>
    <property type="project" value="UniProtKB-KW"/>
</dbReference>
<dbReference type="InterPro" id="IPR054765">
    <property type="entry name" value="SLBB_dom"/>
</dbReference>
<evidence type="ECO:0000256" key="12">
    <source>
        <dbReference type="ARBA" id="ARBA00023139"/>
    </source>
</evidence>
<dbReference type="Gene3D" id="3.30.1950.10">
    <property type="entry name" value="wza like domain"/>
    <property type="match status" value="1"/>
</dbReference>
<keyword evidence="6" id="KW-0812">Transmembrane</keyword>
<keyword evidence="7" id="KW-0732">Signal</keyword>
<dbReference type="HOGENOM" id="CLU_038343_4_2_6"/>
<proteinExistence type="inferred from homology"/>
<evidence type="ECO:0008006" key="19">
    <source>
        <dbReference type="Google" id="ProtNLM"/>
    </source>
</evidence>
<evidence type="ECO:0000256" key="2">
    <source>
        <dbReference type="ARBA" id="ARBA00009450"/>
    </source>
</evidence>
<reference evidence="17 18" key="1">
    <citation type="submission" date="2013-02" db="EMBL/GenBank/DDBJ databases">
        <title>The Genome Sequence of Acinetobacter ursingii NIPH ANC_3649.</title>
        <authorList>
            <consortium name="The Broad Institute Genome Sequencing Platform"/>
            <consortium name="The Broad Institute Genome Sequencing Center for Infectious Disease"/>
            <person name="Cerqueira G."/>
            <person name="Feldgarden M."/>
            <person name="Courvalin P."/>
            <person name="Perichon B."/>
            <person name="Grillot-Courvalin C."/>
            <person name="Clermont D."/>
            <person name="Rocha E."/>
            <person name="Yoon E.-J."/>
            <person name="Nemec A."/>
            <person name="Walker B."/>
            <person name="Young S.K."/>
            <person name="Zeng Q."/>
            <person name="Gargeya S."/>
            <person name="Fitzgerald M."/>
            <person name="Haas B."/>
            <person name="Abouelleil A."/>
            <person name="Alvarado L."/>
            <person name="Arachchi H.M."/>
            <person name="Berlin A.M."/>
            <person name="Chapman S.B."/>
            <person name="Dewar J."/>
            <person name="Goldberg J."/>
            <person name="Griggs A."/>
            <person name="Gujja S."/>
            <person name="Hansen M."/>
            <person name="Howarth C."/>
            <person name="Imamovic A."/>
            <person name="Larimer J."/>
            <person name="McCowan C."/>
            <person name="Murphy C."/>
            <person name="Neiman D."/>
            <person name="Pearson M."/>
            <person name="Priest M."/>
            <person name="Roberts A."/>
            <person name="Saif S."/>
            <person name="Shea T."/>
            <person name="Sisk P."/>
            <person name="Sykes S."/>
            <person name="Wortman J."/>
            <person name="Nusbaum C."/>
            <person name="Birren B."/>
        </authorList>
    </citation>
    <scope>NUCLEOTIDE SEQUENCE [LARGE SCALE GENOMIC DNA]</scope>
    <source>
        <strain evidence="17 18">ANC 3649</strain>
    </source>
</reference>
<feature type="domain" description="SLBB" evidence="16">
    <location>
        <begin position="291"/>
        <end position="375"/>
    </location>
</feature>
<evidence type="ECO:0000256" key="6">
    <source>
        <dbReference type="ARBA" id="ARBA00022692"/>
    </source>
</evidence>
<evidence type="ECO:0000256" key="10">
    <source>
        <dbReference type="ARBA" id="ARBA00023114"/>
    </source>
</evidence>
<dbReference type="Pfam" id="PF02563">
    <property type="entry name" value="Poly_export"/>
    <property type="match status" value="1"/>
</dbReference>
<dbReference type="PANTHER" id="PTHR33619:SF3">
    <property type="entry name" value="POLYSACCHARIDE EXPORT PROTEIN GFCE-RELATED"/>
    <property type="match status" value="1"/>
</dbReference>
<protein>
    <recommendedName>
        <fullName evidence="19">Soluble ligand binding domain-containing protein</fullName>
    </recommendedName>
</protein>
<comment type="subcellular location">
    <subcellularLocation>
        <location evidence="1">Cell outer membrane</location>
        <topology evidence="1">Multi-pass membrane protein</topology>
    </subcellularLocation>
</comment>
<keyword evidence="9" id="KW-0406">Ion transport</keyword>
<evidence type="ECO:0000256" key="5">
    <source>
        <dbReference type="ARBA" id="ARBA00022597"/>
    </source>
</evidence>
<dbReference type="GO" id="GO:0009279">
    <property type="term" value="C:cell outer membrane"/>
    <property type="evidence" value="ECO:0007669"/>
    <property type="project" value="UniProtKB-SubCell"/>
</dbReference>
<dbReference type="AlphaFoldDB" id="N9DJD4"/>